<dbReference type="SUPFAM" id="SSF64005">
    <property type="entry name" value="Undecaprenyl diphosphate synthase"/>
    <property type="match status" value="1"/>
</dbReference>
<evidence type="ECO:0000313" key="7">
    <source>
        <dbReference type="Proteomes" id="UP000308760"/>
    </source>
</evidence>
<dbReference type="CDD" id="cd00475">
    <property type="entry name" value="Cis_IPPS"/>
    <property type="match status" value="1"/>
</dbReference>
<evidence type="ECO:0000256" key="3">
    <source>
        <dbReference type="ARBA" id="ARBA00022842"/>
    </source>
</evidence>
<gene>
    <name evidence="6" type="ORF">FAB82_06930</name>
</gene>
<dbReference type="PROSITE" id="PS01066">
    <property type="entry name" value="UPP_SYNTHASE"/>
    <property type="match status" value="1"/>
</dbReference>
<dbReference type="AlphaFoldDB" id="A0A4S8QFD1"/>
<evidence type="ECO:0000313" key="6">
    <source>
        <dbReference type="EMBL" id="THV42381.1"/>
    </source>
</evidence>
<dbReference type="Proteomes" id="UP000308760">
    <property type="component" value="Unassembled WGS sequence"/>
</dbReference>
<dbReference type="EMBL" id="STGY01000025">
    <property type="protein sequence ID" value="THV42381.1"/>
    <property type="molecule type" value="Genomic_DNA"/>
</dbReference>
<accession>A0A4S8QFD1</accession>
<dbReference type="NCBIfam" id="TIGR00055">
    <property type="entry name" value="uppS"/>
    <property type="match status" value="1"/>
</dbReference>
<dbReference type="FunFam" id="3.40.1180.10:FF:000003">
    <property type="entry name" value="Isoprenyl transferase 2"/>
    <property type="match status" value="1"/>
</dbReference>
<keyword evidence="7" id="KW-1185">Reference proteome</keyword>
<dbReference type="Gene3D" id="3.40.1180.10">
    <property type="entry name" value="Decaprenyl diphosphate synthase-like"/>
    <property type="match status" value="1"/>
</dbReference>
<comment type="cofactor">
    <cofactor evidence="5">
        <name>Mg(2+)</name>
        <dbReference type="ChEBI" id="CHEBI:18420"/>
    </cofactor>
    <text evidence="5">Binds 2 magnesium ions per subunit.</text>
</comment>
<organism evidence="6 7">
    <name type="scientific">Glycomyces buryatensis</name>
    <dbReference type="NCBI Taxonomy" id="2570927"/>
    <lineage>
        <taxon>Bacteria</taxon>
        <taxon>Bacillati</taxon>
        <taxon>Actinomycetota</taxon>
        <taxon>Actinomycetes</taxon>
        <taxon>Glycomycetales</taxon>
        <taxon>Glycomycetaceae</taxon>
        <taxon>Glycomyces</taxon>
    </lineage>
</organism>
<feature type="binding site" evidence="5">
    <location>
        <begin position="80"/>
        <end position="82"/>
    </location>
    <ligand>
        <name>substrate</name>
    </ligand>
</feature>
<feature type="binding site" evidence="5">
    <location>
        <position position="34"/>
    </location>
    <ligand>
        <name>Mg(2+)</name>
        <dbReference type="ChEBI" id="CHEBI:18420"/>
    </ligand>
</feature>
<dbReference type="InterPro" id="IPR001441">
    <property type="entry name" value="UPP_synth-like"/>
</dbReference>
<reference evidence="7" key="1">
    <citation type="submission" date="2019-04" db="EMBL/GenBank/DDBJ databases">
        <title>Nocardioides xinjiangensis sp. nov.</title>
        <authorList>
            <person name="Liu S."/>
        </authorList>
    </citation>
    <scope>NUCLEOTIDE SEQUENCE [LARGE SCALE GENOMIC DNA]</scope>
    <source>
        <strain evidence="7">18</strain>
    </source>
</reference>
<dbReference type="HAMAP" id="MF_01139">
    <property type="entry name" value="ISPT"/>
    <property type="match status" value="1"/>
</dbReference>
<dbReference type="PANTHER" id="PTHR10291">
    <property type="entry name" value="DEHYDRODOLICHYL DIPHOSPHATE SYNTHASE FAMILY MEMBER"/>
    <property type="match status" value="1"/>
</dbReference>
<evidence type="ECO:0000256" key="2">
    <source>
        <dbReference type="ARBA" id="ARBA00022723"/>
    </source>
</evidence>
<feature type="binding site" evidence="5">
    <location>
        <begin position="35"/>
        <end position="38"/>
    </location>
    <ligand>
        <name>substrate</name>
    </ligand>
</feature>
<protein>
    <recommendedName>
        <fullName evidence="5">Isoprenyl transferase</fullName>
        <ecNumber evidence="5">2.5.1.-</ecNumber>
    </recommendedName>
</protein>
<dbReference type="GO" id="GO:0045547">
    <property type="term" value="F:ditrans,polycis-polyprenyl diphosphate synthase [(2E,6E)-farnesyl diphosphate specific] activity"/>
    <property type="evidence" value="ECO:0007669"/>
    <property type="project" value="TreeGrafter"/>
</dbReference>
<feature type="binding site" evidence="5">
    <location>
        <position position="205"/>
    </location>
    <ligand>
        <name>substrate</name>
    </ligand>
</feature>
<dbReference type="OrthoDB" id="4191603at2"/>
<dbReference type="NCBIfam" id="NF011403">
    <property type="entry name" value="PRK14828.1"/>
    <property type="match status" value="1"/>
</dbReference>
<dbReference type="EC" id="2.5.1.-" evidence="5"/>
<feature type="binding site" evidence="5">
    <location>
        <begin position="211"/>
        <end position="213"/>
    </location>
    <ligand>
        <name>substrate</name>
    </ligand>
</feature>
<name>A0A4S8QFD1_9ACTN</name>
<feature type="active site" description="Proton acceptor" evidence="5">
    <location>
        <position position="83"/>
    </location>
</feature>
<sequence>MAISNLLYRIYERRLTRELVGDAALPRHIGVMVDGNRRWARDMGYTDPNDGHRAGAKHIERFLGWCDELGVAHVTIYMLSTENLERPADELDPLLDIICDLAVELAGDDQPWRVGMVGALDLLPTEHQKRLKHAQQRAAGKQGIQVNLAICYGGQREIADAVRSYMLEQAATGASLEQVAESIDAEGIAGHLYTAGQPDPDLVIRTSGEQRLSGFLLWQSAYSEYFFCDSNWPDFRRVDFLRAVRSFATRDRRFGK</sequence>
<dbReference type="GO" id="GO:0033850">
    <property type="term" value="F:Z-farnesyl diphosphate synthase activity"/>
    <property type="evidence" value="ECO:0007669"/>
    <property type="project" value="UniProtKB-ARBA"/>
</dbReference>
<comment type="subunit">
    <text evidence="5">Homodimer.</text>
</comment>
<keyword evidence="1 5" id="KW-0808">Transferase</keyword>
<feature type="active site" evidence="5">
    <location>
        <position position="34"/>
    </location>
</feature>
<evidence type="ECO:0000256" key="4">
    <source>
        <dbReference type="ARBA" id="ARBA00038453"/>
    </source>
</evidence>
<dbReference type="PANTHER" id="PTHR10291:SF43">
    <property type="entry name" value="DEHYDRODOLICHYL DIPHOSPHATE SYNTHASE COMPLEX SUBUNIT DHDDS"/>
    <property type="match status" value="1"/>
</dbReference>
<evidence type="ECO:0000256" key="1">
    <source>
        <dbReference type="ARBA" id="ARBA00022679"/>
    </source>
</evidence>
<comment type="function">
    <text evidence="5">Catalyzes the condensation of isopentenyl diphosphate (IPP) with allylic pyrophosphates generating different type of terpenoids.</text>
</comment>
<dbReference type="InterPro" id="IPR018520">
    <property type="entry name" value="UPP_synth-like_CS"/>
</dbReference>
<feature type="binding site" evidence="5">
    <location>
        <position position="52"/>
    </location>
    <ligand>
        <name>substrate</name>
    </ligand>
</feature>
<feature type="binding site" evidence="5">
    <location>
        <position position="224"/>
    </location>
    <ligand>
        <name>Mg(2+)</name>
        <dbReference type="ChEBI" id="CHEBI:18420"/>
    </ligand>
</feature>
<feature type="binding site" evidence="5">
    <location>
        <position position="86"/>
    </location>
    <ligand>
        <name>substrate</name>
    </ligand>
</feature>
<keyword evidence="3 5" id="KW-0460">Magnesium</keyword>
<feature type="binding site" evidence="5">
    <location>
        <position position="39"/>
    </location>
    <ligand>
        <name>substrate</name>
    </ligand>
</feature>
<dbReference type="GO" id="GO:0016094">
    <property type="term" value="P:polyprenol biosynthetic process"/>
    <property type="evidence" value="ECO:0007669"/>
    <property type="project" value="TreeGrafter"/>
</dbReference>
<dbReference type="GO" id="GO:0005886">
    <property type="term" value="C:plasma membrane"/>
    <property type="evidence" value="ECO:0007669"/>
    <property type="project" value="TreeGrafter"/>
</dbReference>
<proteinExistence type="inferred from homology"/>
<keyword evidence="2 5" id="KW-0479">Metal-binding</keyword>
<comment type="similarity">
    <text evidence="4">Belongs to the UPP synthase family. Z-FPP synthase subfamily.</text>
</comment>
<comment type="caution">
    <text evidence="6">The sequence shown here is derived from an EMBL/GenBank/DDBJ whole genome shotgun (WGS) entry which is preliminary data.</text>
</comment>
<dbReference type="GO" id="GO:0000287">
    <property type="term" value="F:magnesium ion binding"/>
    <property type="evidence" value="ECO:0007669"/>
    <property type="project" value="UniProtKB-UniRule"/>
</dbReference>
<dbReference type="InterPro" id="IPR036424">
    <property type="entry name" value="UPP_synth-like_sf"/>
</dbReference>
<dbReference type="RefSeq" id="WP_136533813.1">
    <property type="nucleotide sequence ID" value="NZ_STGY01000025.1"/>
</dbReference>
<reference evidence="6 7" key="2">
    <citation type="submission" date="2019-05" db="EMBL/GenBank/DDBJ databases">
        <title>Glycomyces buryatensis sp. nov.</title>
        <authorList>
            <person name="Nikitina E."/>
        </authorList>
    </citation>
    <scope>NUCLEOTIDE SEQUENCE [LARGE SCALE GENOMIC DNA]</scope>
    <source>
        <strain evidence="6 7">18</strain>
    </source>
</reference>
<comment type="caution">
    <text evidence="5">Lacks conserved residue(s) required for the propagation of feature annotation.</text>
</comment>
<evidence type="ECO:0000256" key="5">
    <source>
        <dbReference type="HAMAP-Rule" id="MF_01139"/>
    </source>
</evidence>
<dbReference type="Pfam" id="PF01255">
    <property type="entry name" value="Prenyltransf"/>
    <property type="match status" value="1"/>
</dbReference>